<sequence length="109" mass="12442">MPPALVPLPRMTQSLSQDLRHLCPNFKIEYRSSLLSFFGCLYSSGLLYGMREVDRTKDLDLEDSPNLVKRTMREAKNKMGGSDACQLRQLFVNRDRPSSSQKFDSKAPN</sequence>
<reference evidence="1" key="1">
    <citation type="submission" date="2015-10" db="EMBL/GenBank/DDBJ databases">
        <authorList>
            <person name="Martinez-Garcia P.J."/>
            <person name="Crepeau M.W."/>
            <person name="Puiu D."/>
            <person name="Gonzalez-Ibeas D."/>
            <person name="Whalen J."/>
            <person name="Stevens K."/>
            <person name="Paul R."/>
            <person name="Butterfield T."/>
            <person name="Britton M."/>
            <person name="Reagan R."/>
            <person name="Chakraborty S."/>
            <person name="Walawage S.L."/>
            <person name="Vasquez-Gross H.A."/>
            <person name="Cardeno C."/>
            <person name="Famula R."/>
            <person name="Pratt K."/>
            <person name="Kuruganti S."/>
            <person name="Aradhya M.K."/>
            <person name="Leslie C.A."/>
            <person name="Dandekar A.M."/>
            <person name="Salzberg S.L."/>
            <person name="Wegrzyn J.L."/>
            <person name="Langley C.H."/>
            <person name="Neale D.B."/>
        </authorList>
    </citation>
    <scope>NUCLEOTIDE SEQUENCE</scope>
    <source>
        <tissue evidence="1">Leaves</tissue>
    </source>
</reference>
<reference evidence="1" key="2">
    <citation type="submission" date="2020-03" db="EMBL/GenBank/DDBJ databases">
        <title>Walnut 2.0.</title>
        <authorList>
            <person name="Marrano A."/>
            <person name="Britton M."/>
            <person name="Zimin A.V."/>
            <person name="Zaini P.A."/>
            <person name="Workman R."/>
            <person name="Puiu D."/>
            <person name="Bianco L."/>
            <person name="Allen B.J."/>
            <person name="Troggio M."/>
            <person name="Leslie C.A."/>
            <person name="Timp W."/>
            <person name="Dendekar A."/>
            <person name="Salzberg S.L."/>
            <person name="Neale D.B."/>
        </authorList>
    </citation>
    <scope>NUCLEOTIDE SEQUENCE</scope>
    <source>
        <tissue evidence="1">Leaves</tissue>
    </source>
</reference>
<evidence type="ECO:0000313" key="1">
    <source>
        <dbReference type="EMBL" id="KAF5466744.1"/>
    </source>
</evidence>
<evidence type="ECO:0000313" key="2">
    <source>
        <dbReference type="Proteomes" id="UP000619265"/>
    </source>
</evidence>
<dbReference type="Gramene" id="Jr07_31200_p1">
    <property type="protein sequence ID" value="cds.Jr07_31200_p1"/>
    <property type="gene ID" value="Jr07_31200"/>
</dbReference>
<dbReference type="Proteomes" id="UP000619265">
    <property type="component" value="Unassembled WGS sequence"/>
</dbReference>
<dbReference type="EMBL" id="LIHL02000007">
    <property type="protein sequence ID" value="KAF5466744.1"/>
    <property type="molecule type" value="Genomic_DNA"/>
</dbReference>
<proteinExistence type="predicted"/>
<accession>A0A833XIH3</accession>
<name>A0A833XIH3_JUGRE</name>
<comment type="caution">
    <text evidence="1">The sequence shown here is derived from an EMBL/GenBank/DDBJ whole genome shotgun (WGS) entry which is preliminary data.</text>
</comment>
<protein>
    <submittedName>
        <fullName evidence="1">Uncharacterized protein</fullName>
    </submittedName>
</protein>
<gene>
    <name evidence="1" type="ORF">F2P56_016644</name>
</gene>
<organism evidence="1 2">
    <name type="scientific">Juglans regia</name>
    <name type="common">English walnut</name>
    <dbReference type="NCBI Taxonomy" id="51240"/>
    <lineage>
        <taxon>Eukaryota</taxon>
        <taxon>Viridiplantae</taxon>
        <taxon>Streptophyta</taxon>
        <taxon>Embryophyta</taxon>
        <taxon>Tracheophyta</taxon>
        <taxon>Spermatophyta</taxon>
        <taxon>Magnoliopsida</taxon>
        <taxon>eudicotyledons</taxon>
        <taxon>Gunneridae</taxon>
        <taxon>Pentapetalae</taxon>
        <taxon>rosids</taxon>
        <taxon>fabids</taxon>
        <taxon>Fagales</taxon>
        <taxon>Juglandaceae</taxon>
        <taxon>Juglans</taxon>
    </lineage>
</organism>
<dbReference type="AlphaFoldDB" id="A0A833XIH3"/>